<comment type="caution">
    <text evidence="1">The sequence shown here is derived from an EMBL/GenBank/DDBJ whole genome shotgun (WGS) entry which is preliminary data.</text>
</comment>
<evidence type="ECO:0000313" key="1">
    <source>
        <dbReference type="EMBL" id="MBE9664203.1"/>
    </source>
</evidence>
<proteinExistence type="predicted"/>
<accession>A0A929PXT6</accession>
<organism evidence="1 2">
    <name type="scientific">Mucilaginibacter myungsuensis</name>
    <dbReference type="NCBI Taxonomy" id="649104"/>
    <lineage>
        <taxon>Bacteria</taxon>
        <taxon>Pseudomonadati</taxon>
        <taxon>Bacteroidota</taxon>
        <taxon>Sphingobacteriia</taxon>
        <taxon>Sphingobacteriales</taxon>
        <taxon>Sphingobacteriaceae</taxon>
        <taxon>Mucilaginibacter</taxon>
    </lineage>
</organism>
<keyword evidence="2" id="KW-1185">Reference proteome</keyword>
<evidence type="ECO:0000313" key="2">
    <source>
        <dbReference type="Proteomes" id="UP000622475"/>
    </source>
</evidence>
<dbReference type="EMBL" id="JADFFL010000010">
    <property type="protein sequence ID" value="MBE9664203.1"/>
    <property type="molecule type" value="Genomic_DNA"/>
</dbReference>
<dbReference type="Proteomes" id="UP000622475">
    <property type="component" value="Unassembled WGS sequence"/>
</dbReference>
<dbReference type="RefSeq" id="WP_194113450.1">
    <property type="nucleotide sequence ID" value="NZ_JADFFL010000010.1"/>
</dbReference>
<reference evidence="1" key="1">
    <citation type="submission" date="2020-10" db="EMBL/GenBank/DDBJ databases">
        <title>Mucilaginibacter mali sp. nov., isolated from rhizosphere soil of apple orchard.</title>
        <authorList>
            <person name="Lee J.-S."/>
            <person name="Kim H.S."/>
            <person name="Kim J.-S."/>
        </authorList>
    </citation>
    <scope>NUCLEOTIDE SEQUENCE</scope>
    <source>
        <strain evidence="1">KCTC 22746</strain>
    </source>
</reference>
<sequence length="85" mass="9845">MDPSIAADESLNRQKFLEKYIKIKHGHWGGSWLLRSSPTINGIIFDENFTYAKILYRSGYSGGEALMKKTDGKWEFVSKINMWIE</sequence>
<gene>
    <name evidence="1" type="ORF">IRJ16_20140</name>
</gene>
<name>A0A929PXT6_9SPHI</name>
<dbReference type="AlphaFoldDB" id="A0A929PXT6"/>
<protein>
    <submittedName>
        <fullName evidence="1">Uncharacterized protein</fullName>
    </submittedName>
</protein>